<dbReference type="PROSITE" id="PS50234">
    <property type="entry name" value="VWFA"/>
    <property type="match status" value="1"/>
</dbReference>
<feature type="domain" description="VWFA" evidence="3">
    <location>
        <begin position="63"/>
        <end position="277"/>
    </location>
</feature>
<dbReference type="InterPro" id="IPR022385">
    <property type="entry name" value="Rhs_assc_core"/>
</dbReference>
<dbReference type="InterPro" id="IPR045351">
    <property type="entry name" value="DUF6531"/>
</dbReference>
<dbReference type="InterPro" id="IPR036465">
    <property type="entry name" value="vWFA_dom_sf"/>
</dbReference>
<comment type="caution">
    <text evidence="4">The sequence shown here is derived from an EMBL/GenBank/DDBJ whole genome shotgun (WGS) entry which is preliminary data.</text>
</comment>
<dbReference type="NCBIfam" id="TIGR01643">
    <property type="entry name" value="YD_repeat_2x"/>
    <property type="match status" value="14"/>
</dbReference>
<organism evidence="4 5">
    <name type="scientific">Marinobacter xiaoshiensis</name>
    <dbReference type="NCBI Taxonomy" id="3073652"/>
    <lineage>
        <taxon>Bacteria</taxon>
        <taxon>Pseudomonadati</taxon>
        <taxon>Pseudomonadota</taxon>
        <taxon>Gammaproteobacteria</taxon>
        <taxon>Pseudomonadales</taxon>
        <taxon>Marinobacteraceae</taxon>
        <taxon>Marinobacter</taxon>
    </lineage>
</organism>
<dbReference type="Gene3D" id="2.180.10.10">
    <property type="entry name" value="RHS repeat-associated core"/>
    <property type="match status" value="4"/>
</dbReference>
<dbReference type="Pfam" id="PF20148">
    <property type="entry name" value="DUF6531"/>
    <property type="match status" value="1"/>
</dbReference>
<keyword evidence="1" id="KW-0677">Repeat</keyword>
<dbReference type="SMART" id="SM00736">
    <property type="entry name" value="CADG"/>
    <property type="match status" value="5"/>
</dbReference>
<dbReference type="Pfam" id="PF25023">
    <property type="entry name" value="TEN_YD-shell"/>
    <property type="match status" value="3"/>
</dbReference>
<name>A0ABU2HES4_9GAMM</name>
<keyword evidence="5" id="KW-1185">Reference proteome</keyword>
<feature type="signal peptide" evidence="2">
    <location>
        <begin position="1"/>
        <end position="26"/>
    </location>
</feature>
<evidence type="ECO:0000313" key="4">
    <source>
        <dbReference type="EMBL" id="MDS1309076.1"/>
    </source>
</evidence>
<dbReference type="PANTHER" id="PTHR32305:SF15">
    <property type="entry name" value="PROTEIN RHSA-RELATED"/>
    <property type="match status" value="1"/>
</dbReference>
<sequence length="2594" mass="277667">MLTLTSFRSFAVFAMLLAAPMGLLHAALLSPDAINVSIAQGQSVTVQRSITLSESGPAANRVDVVFLADNTGSMGGAVKAVKDNARAILDAIAGGDQRFEGVDVAFGVGRYLGDPREFGSAGNAADRAYQLLQPVTENKDDVQAAINQWYARGGGDAAEANFFALHQVATSGGITDGEGSTDRGYSTGADTGWRDGAAKIIVWFGDVHSHTSTVSAEEVISALEVNGVSVAAVNTRGSGQGIDSSNQATDIVTATGGVLVNGVQSHAAMVDAILSSVGTVTSRVNLELQARGDTSGIAVSYECASAEGCEDVPSGESRLFNMTVTGHVLGAYDFETYAPRLSGVSGSDRVTVRECVSDVRTRAKTGRVQVMWSDTGAHHYSVQRSDAADGPFEELVTTTSRYSTYLDTGVQNNNTYYYRIAEMDAAGAAVCESGVVSAVPRHMRDRPEPVNHAPVISSTPSESATQGVGYIYQILASDPDGDALSYHLDSAPVGVQIDSNTGLVEWTPGRDDVGNQQIVIGVEDPLGLRATQLWTVQVTKVNEAPRITSSPVGFARVGQAYEYAVKAADPDPTDTLIYVLGTAPAGMLIDSATGVISWTPADSQAGQNPVSVTVEDPSGLSDEQSFSIEVTAVNRAPTIISTPIANAATGVEYNYLIEAHDPDAGDSLSYALISGPSGMSVDANSGQLSWTPTSGQIGVSAVEVKVEDAAGQSDTQTFQVEVVVSGNPPIIDSVPVTTAFAGELYQYSVIASDPDGDALVYRLSEAPAGMSVSESGTVSWAPSTAQVGSHPVTVVVEDDRGAWVSQAFDLVVTEKNTAPVITSAPAPGVELGSTYAYQVIASDDDGDALTYSLPQAPAGMVIVADSGVVSWVPSPSQLGNHSVRVLVSDGKGGSASQSFTVVVTERPNVAPLITSAAPTSVVVGETYSYQLMATDADGDAVTFGTVSMPAGMTVDTSGLVAWSPASAQVGIQNVRFFADDGKERSYQNVAIEVVEAIQPLQVELTASPQTVDEGDIVSILTIVTGGKGERTINLNVDGTPLPVNGSGEAMWTAVGTGVKIITATVSDTETSVTTTATVTVRDPGDTASPVVTLEGPTDGTVVTAPTEIIATITDDNLAGYEVLVAPSGTDQWQVIAKGDANQNSAAVATFDPTMLTNGQYDLAIIAIDVNNLSASDMMSLQVEGDLKVGNFSITLQDLEVPLAGIPIQVTRTYDSRRRHEALDFGHGWSVGYQDIKVEESRVPGRYWTLNEYRSGPMGMLTDFCIEPLGAPVITITLPGGDVEKFETSASPSCNTLTVIRDVTLKFTPVGDTRSTLRALNDNNAYFMGDSLVENGYYSNPVDPSRYELTTEAGYKYTLDQTFGIEKVTDPNGNTLTYTQNGIFHSSGKSVVFERDSEGRITAIVKPGGERLVYSYDGENNLVASADAMGNATQYTYNRSHGLLDIIDPMGRRMVRNIFDESGRLIAQEDNEGNRTEFNHDVEGRQSSVTDRNGYTTFYYYDEHGNVTTQVDAAGNTWNYAYDAQGNQISQVDPMGNTTHANFDARNNQLSATDELGNTVAFTYNSRGQELTIQDARGNLFRNTYDTVGNLLSVTDPEGNIAGNNINAKGLVTRSTDLNGNATNYTYDSDGNKLTETDPLGNTTRYTYDANGNVLTETRSRTVGGATVDDVTSYVYNANGQVTETVYPDGSTTATEYDLAGNETATVDGRGNRTEYRYDAYGRLVETLHPDGSIETKAYDGEGNLVSQTDALGRTTTYAYDALNRVVRTVYPDGSHTSTDYDAVGRVIRETDGLGKVTQYEYDAAGRRTAVINALGNRHSFSYDADGNLASETDARGHTTTYAYNTLDQRIRTRFHDGTELLSNYDAMGRLLSETDQRGRKTEYQYDALGRLTKVTDATGGETAYTYDAAGNKLTQTDAEGRTTRWTYDSEGRELSRTLPMAQTETSVYDIGGNRVSHTDFNGDTTSYSYDSRSRLVRIRYASGDEESYTYDAVGNRLTATSTEGTTQYIYDNMGRLTEETQPGGSVIQYQYDNAGNRTRVTVLAGGDSVTTNYTYDVLNRLQTVTDSEGTTTYTYDAAGNRKSVTYPNGNETAYDYNALNRLTVLTTTNALNQVLADYRYTLDATGRRTSVEERHNGRMALYSYDQLYRLTRELVTDPINGNYSAEYQHDKVGNRTYSIIDGVHTSYTYDDNDRLTAQGAVQFTYDANGNTLTETDAGVVTRYRYDGANRLTEAQTPGATVTFGYNADGIRTRKSNGGQTTRYVVDSNRDYAQVLAEVANGSSEVSYTYGDDLISQTRGGITSYYLYDGHGSTRALADETGSLTDGYHYDAFGVLANSQGSTENSYLYTGEQYDASLDQYYLRARYYAQDQGRFTQMDTWMGGNHDPITLHKYLYANADPITYSDPTGKWGLGSLSVAQTISSTLATASFIGAGFELYGYASGAKEATAQNVGWTAIILLSGPVAGKALKGVAAIRAGKALEAAAKSGSLGKLLLSSGRTSEVALRRFIPGGSKNSFHPSATIKSGYKYQFKIGETKIEFKWHAPDLAAAKKFPGSNSGSMWTAQIKVGRKLLGTDGKLHSRPSNETHIPIDIF</sequence>
<dbReference type="InterPro" id="IPR056823">
    <property type="entry name" value="TEN-like_YD-shell"/>
</dbReference>
<accession>A0ABU2HES4</accession>
<gene>
    <name evidence="4" type="ORF">RKA07_03030</name>
</gene>
<reference evidence="4" key="1">
    <citation type="submission" date="2023-09" db="EMBL/GenBank/DDBJ databases">
        <title>Marinobacter sediminicola sp. nov. and Marinobacter maritimum sp. nov., isolated from marine sediment.</title>
        <authorList>
            <person name="An J."/>
        </authorList>
    </citation>
    <scope>NUCLEOTIDE SEQUENCE</scope>
    <source>
        <strain evidence="4">F60267</strain>
    </source>
</reference>
<evidence type="ECO:0000313" key="5">
    <source>
        <dbReference type="Proteomes" id="UP001267407"/>
    </source>
</evidence>
<dbReference type="InterPro" id="IPR013783">
    <property type="entry name" value="Ig-like_fold"/>
</dbReference>
<dbReference type="SUPFAM" id="SSF53300">
    <property type="entry name" value="vWA-like"/>
    <property type="match status" value="1"/>
</dbReference>
<evidence type="ECO:0000256" key="1">
    <source>
        <dbReference type="ARBA" id="ARBA00022737"/>
    </source>
</evidence>
<dbReference type="InterPro" id="IPR015919">
    <property type="entry name" value="Cadherin-like_sf"/>
</dbReference>
<dbReference type="SUPFAM" id="SSF69304">
    <property type="entry name" value="Tricorn protease N-terminal domain"/>
    <property type="match status" value="1"/>
</dbReference>
<dbReference type="Proteomes" id="UP001267407">
    <property type="component" value="Unassembled WGS sequence"/>
</dbReference>
<keyword evidence="2" id="KW-0732">Signal</keyword>
<proteinExistence type="predicted"/>
<dbReference type="RefSeq" id="WP_310965518.1">
    <property type="nucleotide sequence ID" value="NZ_JAVMBO010000003.1"/>
</dbReference>
<evidence type="ECO:0000259" key="3">
    <source>
        <dbReference type="PROSITE" id="PS50234"/>
    </source>
</evidence>
<dbReference type="InterPro" id="IPR006644">
    <property type="entry name" value="Cadg"/>
</dbReference>
<dbReference type="Gene3D" id="3.40.50.410">
    <property type="entry name" value="von Willebrand factor, type A domain"/>
    <property type="match status" value="1"/>
</dbReference>
<dbReference type="InterPro" id="IPR006530">
    <property type="entry name" value="YD"/>
</dbReference>
<feature type="chain" id="PRO_5046235674" evidence="2">
    <location>
        <begin position="27"/>
        <end position="2594"/>
    </location>
</feature>
<protein>
    <submittedName>
        <fullName evidence="4">Ig domain-containing protein</fullName>
    </submittedName>
</protein>
<evidence type="ECO:0000256" key="2">
    <source>
        <dbReference type="SAM" id="SignalP"/>
    </source>
</evidence>
<dbReference type="SUPFAM" id="SSF49313">
    <property type="entry name" value="Cadherin-like"/>
    <property type="match status" value="6"/>
</dbReference>
<dbReference type="InterPro" id="IPR050708">
    <property type="entry name" value="T6SS_VgrG/RHS"/>
</dbReference>
<dbReference type="Gene3D" id="2.60.40.10">
    <property type="entry name" value="Immunoglobulins"/>
    <property type="match status" value="7"/>
</dbReference>
<dbReference type="InterPro" id="IPR031325">
    <property type="entry name" value="RHS_repeat"/>
</dbReference>
<dbReference type="EMBL" id="JAVMBO010000003">
    <property type="protein sequence ID" value="MDS1309076.1"/>
    <property type="molecule type" value="Genomic_DNA"/>
</dbReference>
<dbReference type="CDD" id="cd12871">
    <property type="entry name" value="Bacuni_01323_like"/>
    <property type="match status" value="1"/>
</dbReference>
<dbReference type="Pfam" id="PF05593">
    <property type="entry name" value="RHS_repeat"/>
    <property type="match status" value="8"/>
</dbReference>
<dbReference type="NCBIfam" id="TIGR03696">
    <property type="entry name" value="Rhs_assc_core"/>
    <property type="match status" value="1"/>
</dbReference>
<dbReference type="Pfam" id="PF05345">
    <property type="entry name" value="He_PIG"/>
    <property type="match status" value="6"/>
</dbReference>
<dbReference type="PANTHER" id="PTHR32305">
    <property type="match status" value="1"/>
</dbReference>
<dbReference type="InterPro" id="IPR002035">
    <property type="entry name" value="VWF_A"/>
</dbReference>